<evidence type="ECO:0000313" key="2">
    <source>
        <dbReference type="Proteomes" id="UP000077315"/>
    </source>
</evidence>
<dbReference type="GeneID" id="29001488"/>
<evidence type="ECO:0008006" key="3">
    <source>
        <dbReference type="Google" id="ProtNLM"/>
    </source>
</evidence>
<organism evidence="1 2">
    <name type="scientific">Phycomyces blakesleeanus (strain ATCC 8743b / DSM 1359 / FGSC 10004 / NBRC 33097 / NRRL 1555)</name>
    <dbReference type="NCBI Taxonomy" id="763407"/>
    <lineage>
        <taxon>Eukaryota</taxon>
        <taxon>Fungi</taxon>
        <taxon>Fungi incertae sedis</taxon>
        <taxon>Mucoromycota</taxon>
        <taxon>Mucoromycotina</taxon>
        <taxon>Mucoromycetes</taxon>
        <taxon>Mucorales</taxon>
        <taxon>Phycomycetaceae</taxon>
        <taxon>Phycomyces</taxon>
    </lineage>
</organism>
<sequence length="485" mass="54836">MKQLVNKITIQLFSFQFHLSKLHITLMQPQQPQQSQQSQHPFHSCPLRSSSLLVVSKPKQTIVTATDDVFTLLGYTPSQLIGHHIAVLGLKKQSQQHHYLARHESQSQVQLEICIHYDPLNTATELEYWLIRPIHTPLPSAIRGQTSDCSLTVLRLSPYGTIEHAMASECLHQSAHELIGKPIMSFVHAADVHALCEGLSQTTRQIYHTFRIRWLTSNKSKDTQHEWMTLTVMTMRRRLSCTSLDDPLTRPICILRPTRFPDQPIPSSHTSNISPSMSSAFDALQLALECLLEMPSYLRFAVEGALGQGRSYIVDYASHVVESIMDMMADCCSHTTSRIPEADLGSIHPSTTTAAKRRTGAVQVVRDGYKIEIVRLAHTLENTERGCRSRRVAFVQGLRHYANKSLVVQKSLRVLEFTGLVDHRARLLDFLEEAFAGSSNRSIVLCFYIFILVLRIAPLHELRIFGTVKSSTFDHNTKVNQTQNN</sequence>
<reference evidence="2" key="1">
    <citation type="submission" date="2015-06" db="EMBL/GenBank/DDBJ databases">
        <title>Expansion of signal transduction pathways in fungi by whole-genome duplication.</title>
        <authorList>
            <consortium name="DOE Joint Genome Institute"/>
            <person name="Corrochano L.M."/>
            <person name="Kuo A."/>
            <person name="Marcet-Houben M."/>
            <person name="Polaino S."/>
            <person name="Salamov A."/>
            <person name="Villalobos J.M."/>
            <person name="Alvarez M.I."/>
            <person name="Avalos J."/>
            <person name="Benito E.P."/>
            <person name="Benoit I."/>
            <person name="Burger G."/>
            <person name="Camino L.P."/>
            <person name="Canovas D."/>
            <person name="Cerda-Olmedo E."/>
            <person name="Cheng J.-F."/>
            <person name="Dominguez A."/>
            <person name="Elias M."/>
            <person name="Eslava A.P."/>
            <person name="Glaser F."/>
            <person name="Grimwood J."/>
            <person name="Gutierrez G."/>
            <person name="Heitman J."/>
            <person name="Henrissat B."/>
            <person name="Iturriaga E.A."/>
            <person name="Lang B.F."/>
            <person name="Lavin J.L."/>
            <person name="Lee S."/>
            <person name="Li W."/>
            <person name="Lindquist E."/>
            <person name="Lopez-Garcia S."/>
            <person name="Luque E.M."/>
            <person name="Marcos A.T."/>
            <person name="Martin J."/>
            <person name="McCluskey K."/>
            <person name="Medina H.R."/>
            <person name="Miralles-Duran A."/>
            <person name="Miyazaki A."/>
            <person name="Munoz-Torres E."/>
            <person name="Oguiza J.A."/>
            <person name="Ohm R."/>
            <person name="Olmedo M."/>
            <person name="Orejas M."/>
            <person name="Ortiz-Castellanos L."/>
            <person name="Pisabarro A.G."/>
            <person name="Rodriguez-Romero J."/>
            <person name="Ruiz-Herrera J."/>
            <person name="Ruiz-Vazquez R."/>
            <person name="Sanz C."/>
            <person name="Schackwitz W."/>
            <person name="Schmutz J."/>
            <person name="Shahriari M."/>
            <person name="Shelest E."/>
            <person name="Silva-Franco F."/>
            <person name="Soanes D."/>
            <person name="Syed K."/>
            <person name="Tagua V.G."/>
            <person name="Talbot N.J."/>
            <person name="Thon M."/>
            <person name="De vries R.P."/>
            <person name="Wiebenga A."/>
            <person name="Yadav J.S."/>
            <person name="Braun E.L."/>
            <person name="Baker S."/>
            <person name="Garre V."/>
            <person name="Horwitz B."/>
            <person name="Torres-Martinez S."/>
            <person name="Idnurm A."/>
            <person name="Herrera-Estrella A."/>
            <person name="Gabaldon T."/>
            <person name="Grigoriev I.V."/>
        </authorList>
    </citation>
    <scope>NUCLEOTIDE SEQUENCE [LARGE SCALE GENOMIC DNA]</scope>
    <source>
        <strain evidence="2">NRRL 1555(-)</strain>
    </source>
</reference>
<gene>
    <name evidence="1" type="ORF">PHYBLDRAFT_59955</name>
</gene>
<name>A0A163AX96_PHYB8</name>
<protein>
    <recommendedName>
        <fullName evidence="3">PAS domain-containing protein</fullName>
    </recommendedName>
</protein>
<dbReference type="EMBL" id="KV440976">
    <property type="protein sequence ID" value="OAD76421.1"/>
    <property type="molecule type" value="Genomic_DNA"/>
</dbReference>
<proteinExistence type="predicted"/>
<dbReference type="AlphaFoldDB" id="A0A163AX96"/>
<dbReference type="VEuPathDB" id="FungiDB:PHYBLDRAFT_59955"/>
<dbReference type="Proteomes" id="UP000077315">
    <property type="component" value="Unassembled WGS sequence"/>
</dbReference>
<dbReference type="OrthoDB" id="2338553at2759"/>
<dbReference type="RefSeq" id="XP_018294461.1">
    <property type="nucleotide sequence ID" value="XM_018440582.1"/>
</dbReference>
<accession>A0A163AX96</accession>
<dbReference type="InParanoid" id="A0A163AX96"/>
<evidence type="ECO:0000313" key="1">
    <source>
        <dbReference type="EMBL" id="OAD76421.1"/>
    </source>
</evidence>
<keyword evidence="2" id="KW-1185">Reference proteome</keyword>